<evidence type="ECO:0000313" key="3">
    <source>
        <dbReference type="Proteomes" id="UP000199274"/>
    </source>
</evidence>
<feature type="transmembrane region" description="Helical" evidence="1">
    <location>
        <begin position="53"/>
        <end position="72"/>
    </location>
</feature>
<dbReference type="RefSeq" id="WP_091258564.1">
    <property type="nucleotide sequence ID" value="NZ_FNDB01000017.1"/>
</dbReference>
<reference evidence="3" key="1">
    <citation type="submission" date="2016-10" db="EMBL/GenBank/DDBJ databases">
        <authorList>
            <person name="Varghese N."/>
            <person name="Submissions S."/>
        </authorList>
    </citation>
    <scope>NUCLEOTIDE SEQUENCE [LARGE SCALE GENOMIC DNA]</scope>
    <source>
        <strain evidence="3">CGMCC 1.2747</strain>
    </source>
</reference>
<dbReference type="STRING" id="178355.SAMN04488062_11727"/>
<dbReference type="EMBL" id="FNDB01000017">
    <property type="protein sequence ID" value="SDH89619.1"/>
    <property type="molecule type" value="Genomic_DNA"/>
</dbReference>
<evidence type="ECO:0000256" key="1">
    <source>
        <dbReference type="SAM" id="Phobius"/>
    </source>
</evidence>
<name>A0A1G8G5F7_9FLAO</name>
<keyword evidence="1" id="KW-0812">Transmembrane</keyword>
<dbReference type="Proteomes" id="UP000199274">
    <property type="component" value="Unassembled WGS sequence"/>
</dbReference>
<organism evidence="2 3">
    <name type="scientific">Flavobacterium omnivorum</name>
    <dbReference type="NCBI Taxonomy" id="178355"/>
    <lineage>
        <taxon>Bacteria</taxon>
        <taxon>Pseudomonadati</taxon>
        <taxon>Bacteroidota</taxon>
        <taxon>Flavobacteriia</taxon>
        <taxon>Flavobacteriales</taxon>
        <taxon>Flavobacteriaceae</taxon>
        <taxon>Flavobacterium</taxon>
    </lineage>
</organism>
<keyword evidence="3" id="KW-1185">Reference proteome</keyword>
<proteinExistence type="predicted"/>
<gene>
    <name evidence="2" type="ORF">SAMN04488062_11727</name>
</gene>
<keyword evidence="1" id="KW-0472">Membrane</keyword>
<protein>
    <submittedName>
        <fullName evidence="2">Uncharacterized protein</fullName>
    </submittedName>
</protein>
<dbReference type="OrthoDB" id="9948594at2"/>
<keyword evidence="1" id="KW-1133">Transmembrane helix</keyword>
<feature type="transmembrane region" description="Helical" evidence="1">
    <location>
        <begin position="78"/>
        <end position="101"/>
    </location>
</feature>
<evidence type="ECO:0000313" key="2">
    <source>
        <dbReference type="EMBL" id="SDH89619.1"/>
    </source>
</evidence>
<sequence length="135" mass="15664">MAKIQYTSYNFNIPSALAEMDYKTLKELLNANPKLNINPTSSFIETFNTELKFLGIGIMCGAVASFDIAEWINWVFGIPAFIIGSTFIFNLLPTFFSYFGYLSEKSSYYSKLKKDIIKSQTYIDFNNLREKRRWN</sequence>
<accession>A0A1G8G5F7</accession>
<dbReference type="AlphaFoldDB" id="A0A1G8G5F7"/>